<accession>A0A2I2YXA3</accession>
<dbReference type="OMA" id="HAPIKMI"/>
<dbReference type="Proteomes" id="UP000001519">
    <property type="component" value="Unplaced"/>
</dbReference>
<proteinExistence type="predicted"/>
<dbReference type="AlphaFoldDB" id="A0A2I2YXA3"/>
<reference evidence="2" key="2">
    <citation type="submission" date="2025-08" db="UniProtKB">
        <authorList>
            <consortium name="Ensembl"/>
        </authorList>
    </citation>
    <scope>IDENTIFICATION</scope>
</reference>
<dbReference type="Bgee" id="ENSGGOG00000041941">
    <property type="expression patterns" value="Expressed in heart and 6 other cell types or tissues"/>
</dbReference>
<dbReference type="InParanoid" id="A0A2I2YXA3"/>
<feature type="region of interest" description="Disordered" evidence="1">
    <location>
        <begin position="30"/>
        <end position="73"/>
    </location>
</feature>
<organism evidence="2 3">
    <name type="scientific">Gorilla gorilla gorilla</name>
    <name type="common">Western lowland gorilla</name>
    <dbReference type="NCBI Taxonomy" id="9595"/>
    <lineage>
        <taxon>Eukaryota</taxon>
        <taxon>Metazoa</taxon>
        <taxon>Chordata</taxon>
        <taxon>Craniata</taxon>
        <taxon>Vertebrata</taxon>
        <taxon>Euteleostomi</taxon>
        <taxon>Mammalia</taxon>
        <taxon>Eutheria</taxon>
        <taxon>Euarchontoglires</taxon>
        <taxon>Primates</taxon>
        <taxon>Haplorrhini</taxon>
        <taxon>Catarrhini</taxon>
        <taxon>Hominidae</taxon>
        <taxon>Gorilla</taxon>
    </lineage>
</organism>
<evidence type="ECO:0000313" key="3">
    <source>
        <dbReference type="Proteomes" id="UP000001519"/>
    </source>
</evidence>
<evidence type="ECO:0000313" key="2">
    <source>
        <dbReference type="Ensembl" id="ENSGGOP00000039579.1"/>
    </source>
</evidence>
<protein>
    <submittedName>
        <fullName evidence="2">Uncharacterized protein</fullName>
    </submittedName>
</protein>
<evidence type="ECO:0000256" key="1">
    <source>
        <dbReference type="SAM" id="MobiDB-lite"/>
    </source>
</evidence>
<reference evidence="2" key="1">
    <citation type="journal article" date="2012" name="Nature">
        <title>Insights into hominid evolution from the gorilla genome sequence.</title>
        <authorList>
            <person name="Scally A."/>
            <person name="Dutheil J.Y."/>
            <person name="Hillier L.W."/>
            <person name="Jordan G.E."/>
            <person name="Goodhead I."/>
            <person name="Herrero J."/>
            <person name="Hobolth A."/>
            <person name="Lappalainen T."/>
            <person name="Mailund T."/>
            <person name="Marques-Bonet T."/>
            <person name="McCarthy S."/>
            <person name="Montgomery S.H."/>
            <person name="Schwalie P.C."/>
            <person name="Tang Y.A."/>
            <person name="Ward M.C."/>
            <person name="Xue Y."/>
            <person name="Yngvadottir B."/>
            <person name="Alkan C."/>
            <person name="Andersen L.N."/>
            <person name="Ayub Q."/>
            <person name="Ball E.V."/>
            <person name="Beal K."/>
            <person name="Bradley B.J."/>
            <person name="Chen Y."/>
            <person name="Clee C.M."/>
            <person name="Fitzgerald S."/>
            <person name="Graves T.A."/>
            <person name="Gu Y."/>
            <person name="Heath P."/>
            <person name="Heger A."/>
            <person name="Karakoc E."/>
            <person name="Kolb-Kokocinski A."/>
            <person name="Laird G.K."/>
            <person name="Lunter G."/>
            <person name="Meader S."/>
            <person name="Mort M."/>
            <person name="Mullikin J.C."/>
            <person name="Munch K."/>
            <person name="O'Connor T.D."/>
            <person name="Phillips A.D."/>
            <person name="Prado-Martinez J."/>
            <person name="Rogers A.S."/>
            <person name="Sajjadian S."/>
            <person name="Schmidt D."/>
            <person name="Shaw K."/>
            <person name="Simpson J.T."/>
            <person name="Stenson P.D."/>
            <person name="Turner D.J."/>
            <person name="Vigilant L."/>
            <person name="Vilella A.J."/>
            <person name="Whitener W."/>
            <person name="Zhu B."/>
            <person name="Cooper D.N."/>
            <person name="de Jong P."/>
            <person name="Dermitzakis E.T."/>
            <person name="Eichler E.E."/>
            <person name="Flicek P."/>
            <person name="Goldman N."/>
            <person name="Mundy N.I."/>
            <person name="Ning Z."/>
            <person name="Odom D.T."/>
            <person name="Ponting C.P."/>
            <person name="Quail M.A."/>
            <person name="Ryder O.A."/>
            <person name="Searle S.M."/>
            <person name="Warren W.C."/>
            <person name="Wilson R.K."/>
            <person name="Schierup M.H."/>
            <person name="Rogers J."/>
            <person name="Tyler-Smith C."/>
            <person name="Durbin R."/>
        </authorList>
    </citation>
    <scope>NUCLEOTIDE SEQUENCE [LARGE SCALE GENOMIC DNA]</scope>
</reference>
<keyword evidence="3" id="KW-1185">Reference proteome</keyword>
<name>A0A2I2YXA3_GORGO</name>
<feature type="compositionally biased region" description="Pro residues" evidence="1">
    <location>
        <begin position="42"/>
        <end position="60"/>
    </location>
</feature>
<dbReference type="PROSITE" id="PS51257">
    <property type="entry name" value="PROKAR_LIPOPROTEIN"/>
    <property type="match status" value="1"/>
</dbReference>
<reference evidence="2" key="3">
    <citation type="submission" date="2025-09" db="UniProtKB">
        <authorList>
            <consortium name="Ensembl"/>
        </authorList>
    </citation>
    <scope>IDENTIFICATION</scope>
</reference>
<dbReference type="Ensembl" id="ENSGGOT00000050991.1">
    <property type="protein sequence ID" value="ENSGGOP00000039579.1"/>
    <property type="gene ID" value="ENSGGOG00000041941.1"/>
</dbReference>
<sequence length="180" mass="19208">MSTKESTRPRDCACHYQSLLGCQGPTCPTPALPKVPAKPQGLAPPSPAVHPLSPPQPQVPSCPRAPQVPAPPQSINAPRVLLTLLYLDLNLPGPQPTPPCQQLPASPHSLISSLHCFLILSSPTPSYPWGLQSYKPQTGHAPIKMILPTTSAWLQGRHKFSPRAVGERVGLNSVTQLDPA</sequence>